<organism evidence="2 3">
    <name type="scientific">Dunaliella salina</name>
    <name type="common">Green alga</name>
    <name type="synonym">Protococcus salinus</name>
    <dbReference type="NCBI Taxonomy" id="3046"/>
    <lineage>
        <taxon>Eukaryota</taxon>
        <taxon>Viridiplantae</taxon>
        <taxon>Chlorophyta</taxon>
        <taxon>core chlorophytes</taxon>
        <taxon>Chlorophyceae</taxon>
        <taxon>CS clade</taxon>
        <taxon>Chlamydomonadales</taxon>
        <taxon>Dunaliellaceae</taxon>
        <taxon>Dunaliella</taxon>
    </lineage>
</organism>
<feature type="non-terminal residue" evidence="2">
    <location>
        <position position="446"/>
    </location>
</feature>
<feature type="region of interest" description="Disordered" evidence="1">
    <location>
        <begin position="1"/>
        <end position="59"/>
    </location>
</feature>
<sequence>MGCPLLEQSEGPAGTESLQPPPHKKQRQTAGGDRQSKQASTPAAQPAASNSRAATSSSTGATAAGAMLASAARVLVGGAAKAAPALCTGLVGHAAQVVMLWVPPEGVELQPEPSIEQQQQQQQQQQSEQQQREQKAGPSRRGRGGRGGRHGAAAAPAAGDPQDHHHQQQQQQQPHLGRGAELQGEQRHGGMESTEHQGAPPATQIPSLGALTAAVKVLANTMRAYIDAFKERGAGGGLPMLPHGLEPVLRALCVHSTPKVAKLAAFALAGVAEAQAVIFANNSPPKGMHTAERVAQRRAPAPQHLGGQGSGKAGQVAQQLGGHGSGKVGQVAVQEALQGLAEYLAGFLQQAVAAQEEKQRGRSKGKSGPGQGGEGLGMMRALCALQALGSVGCIAPQVFAEYVRDAAHFVNQVLLPAPIDQATASAALLPMELHAGGPSGPPPAAV</sequence>
<reference evidence="2" key="1">
    <citation type="submission" date="2017-08" db="EMBL/GenBank/DDBJ databases">
        <authorList>
            <person name="Polle J.E."/>
            <person name="Barry K."/>
            <person name="Cushman J."/>
            <person name="Schmutz J."/>
            <person name="Tran D."/>
            <person name="Hathwaick L.T."/>
            <person name="Yim W.C."/>
            <person name="Jenkins J."/>
            <person name="Mckie-Krisberg Z.M."/>
            <person name="Prochnik S."/>
            <person name="Lindquist E."/>
            <person name="Dockter R.B."/>
            <person name="Adam C."/>
            <person name="Molina H."/>
            <person name="Bunkerborg J."/>
            <person name="Jin E."/>
            <person name="Buchheim M."/>
            <person name="Magnuson J."/>
        </authorList>
    </citation>
    <scope>NUCLEOTIDE SEQUENCE</scope>
    <source>
        <strain evidence="2">CCAP 19/18</strain>
    </source>
</reference>
<feature type="region of interest" description="Disordered" evidence="1">
    <location>
        <begin position="299"/>
        <end position="321"/>
    </location>
</feature>
<evidence type="ECO:0000313" key="3">
    <source>
        <dbReference type="Proteomes" id="UP000815325"/>
    </source>
</evidence>
<accession>A0ABQ7FUQ5</accession>
<feature type="compositionally biased region" description="Low complexity" evidence="1">
    <location>
        <begin position="151"/>
        <end position="160"/>
    </location>
</feature>
<feature type="compositionally biased region" description="Low complexity" evidence="1">
    <location>
        <begin position="110"/>
        <end position="129"/>
    </location>
</feature>
<feature type="compositionally biased region" description="Basic residues" evidence="1">
    <location>
        <begin position="138"/>
        <end position="149"/>
    </location>
</feature>
<dbReference type="Proteomes" id="UP000815325">
    <property type="component" value="Unassembled WGS sequence"/>
</dbReference>
<dbReference type="EMBL" id="MU071320">
    <property type="protein sequence ID" value="KAF5826132.1"/>
    <property type="molecule type" value="Genomic_DNA"/>
</dbReference>
<proteinExistence type="predicted"/>
<protein>
    <submittedName>
        <fullName evidence="2">Uncharacterized protein</fullName>
    </submittedName>
</protein>
<comment type="caution">
    <text evidence="2">The sequence shown here is derived from an EMBL/GenBank/DDBJ whole genome shotgun (WGS) entry which is preliminary data.</text>
</comment>
<name>A0ABQ7FUQ5_DUNSA</name>
<evidence type="ECO:0000313" key="2">
    <source>
        <dbReference type="EMBL" id="KAF5826132.1"/>
    </source>
</evidence>
<feature type="compositionally biased region" description="Basic and acidic residues" evidence="1">
    <location>
        <begin position="184"/>
        <end position="195"/>
    </location>
</feature>
<feature type="compositionally biased region" description="Low complexity" evidence="1">
    <location>
        <begin position="37"/>
        <end position="59"/>
    </location>
</feature>
<keyword evidence="3" id="KW-1185">Reference proteome</keyword>
<feature type="region of interest" description="Disordered" evidence="1">
    <location>
        <begin position="109"/>
        <end position="205"/>
    </location>
</feature>
<gene>
    <name evidence="2" type="ORF">DUNSADRAFT_4648</name>
</gene>
<evidence type="ECO:0000256" key="1">
    <source>
        <dbReference type="SAM" id="MobiDB-lite"/>
    </source>
</evidence>